<keyword evidence="1" id="KW-0812">Transmembrane</keyword>
<evidence type="ECO:0000313" key="4">
    <source>
        <dbReference type="Proteomes" id="UP001597519"/>
    </source>
</evidence>
<dbReference type="Gene3D" id="3.40.1440.10">
    <property type="entry name" value="GIY-YIG endonuclease"/>
    <property type="match status" value="1"/>
</dbReference>
<evidence type="ECO:0000256" key="1">
    <source>
        <dbReference type="SAM" id="Phobius"/>
    </source>
</evidence>
<feature type="domain" description="GIY-YIG" evidence="2">
    <location>
        <begin position="87"/>
        <end position="171"/>
    </location>
</feature>
<keyword evidence="1" id="KW-0472">Membrane</keyword>
<evidence type="ECO:0000313" key="3">
    <source>
        <dbReference type="EMBL" id="MFD2829960.1"/>
    </source>
</evidence>
<dbReference type="CDD" id="cd00719">
    <property type="entry name" value="GIY-YIG_SF"/>
    <property type="match status" value="1"/>
</dbReference>
<gene>
    <name evidence="3" type="ORF">ACFSX4_05715</name>
</gene>
<protein>
    <submittedName>
        <fullName evidence="3">GIY-YIG nuclease family protein</fullName>
    </submittedName>
</protein>
<name>A0ABW5WVP9_9STAP</name>
<accession>A0ABW5WVP9</accession>
<sequence>MDELLGFFNFFDSLLYIAIFLFIGSVVLYIILSINEYQKTKEYNRMIRDKVERLTVNAVEISPEEFLEIRKMNQRGRGELLYSKNYNFSGIYILHNKSKDLYYIGQGKKVYDRVYNHFAGRGNGDVYADYKYGDKWMIRMVSLEKSGFNSLNELERTFIKNYKSYENGYNRTRGNRI</sequence>
<dbReference type="PROSITE" id="PS50164">
    <property type="entry name" value="GIY_YIG"/>
    <property type="match status" value="1"/>
</dbReference>
<organism evidence="3 4">
    <name type="scientific">Corticicoccus populi</name>
    <dbReference type="NCBI Taxonomy" id="1812821"/>
    <lineage>
        <taxon>Bacteria</taxon>
        <taxon>Bacillati</taxon>
        <taxon>Bacillota</taxon>
        <taxon>Bacilli</taxon>
        <taxon>Bacillales</taxon>
        <taxon>Staphylococcaceae</taxon>
        <taxon>Corticicoccus</taxon>
    </lineage>
</organism>
<reference evidence="4" key="1">
    <citation type="journal article" date="2019" name="Int. J. Syst. Evol. Microbiol.">
        <title>The Global Catalogue of Microorganisms (GCM) 10K type strain sequencing project: providing services to taxonomists for standard genome sequencing and annotation.</title>
        <authorList>
            <consortium name="The Broad Institute Genomics Platform"/>
            <consortium name="The Broad Institute Genome Sequencing Center for Infectious Disease"/>
            <person name="Wu L."/>
            <person name="Ma J."/>
        </authorList>
    </citation>
    <scope>NUCLEOTIDE SEQUENCE [LARGE SCALE GENOMIC DNA]</scope>
    <source>
        <strain evidence="4">KCTC 33575</strain>
    </source>
</reference>
<dbReference type="InterPro" id="IPR035901">
    <property type="entry name" value="GIY-YIG_endonuc_sf"/>
</dbReference>
<dbReference type="RefSeq" id="WP_377772433.1">
    <property type="nucleotide sequence ID" value="NZ_JBHUOQ010000001.1"/>
</dbReference>
<proteinExistence type="predicted"/>
<keyword evidence="1" id="KW-1133">Transmembrane helix</keyword>
<evidence type="ECO:0000259" key="2">
    <source>
        <dbReference type="PROSITE" id="PS50164"/>
    </source>
</evidence>
<dbReference type="SUPFAM" id="SSF82771">
    <property type="entry name" value="GIY-YIG endonuclease"/>
    <property type="match status" value="1"/>
</dbReference>
<comment type="caution">
    <text evidence="3">The sequence shown here is derived from an EMBL/GenBank/DDBJ whole genome shotgun (WGS) entry which is preliminary data.</text>
</comment>
<dbReference type="EMBL" id="JBHUOQ010000001">
    <property type="protein sequence ID" value="MFD2829960.1"/>
    <property type="molecule type" value="Genomic_DNA"/>
</dbReference>
<dbReference type="Pfam" id="PF01541">
    <property type="entry name" value="GIY-YIG"/>
    <property type="match status" value="1"/>
</dbReference>
<feature type="transmembrane region" description="Helical" evidence="1">
    <location>
        <begin position="14"/>
        <end position="32"/>
    </location>
</feature>
<dbReference type="InterPro" id="IPR000305">
    <property type="entry name" value="GIY-YIG_endonuc"/>
</dbReference>
<dbReference type="Proteomes" id="UP001597519">
    <property type="component" value="Unassembled WGS sequence"/>
</dbReference>
<keyword evidence="4" id="KW-1185">Reference proteome</keyword>